<keyword evidence="3" id="KW-1185">Reference proteome</keyword>
<feature type="transmembrane region" description="Helical" evidence="1">
    <location>
        <begin position="58"/>
        <end position="84"/>
    </location>
</feature>
<dbReference type="RefSeq" id="WP_093370161.1">
    <property type="nucleotide sequence ID" value="NZ_FOQA01000002.1"/>
</dbReference>
<dbReference type="InterPro" id="IPR007163">
    <property type="entry name" value="VCA0040-like"/>
</dbReference>
<name>A0A1I3BWB9_9FIRM</name>
<dbReference type="Proteomes" id="UP000199287">
    <property type="component" value="Unassembled WGS sequence"/>
</dbReference>
<dbReference type="AlphaFoldDB" id="A0A1I3BWB9"/>
<evidence type="ECO:0000313" key="3">
    <source>
        <dbReference type="Proteomes" id="UP000199287"/>
    </source>
</evidence>
<reference evidence="3" key="1">
    <citation type="submission" date="2016-10" db="EMBL/GenBank/DDBJ databases">
        <authorList>
            <person name="Varghese N."/>
            <person name="Submissions S."/>
        </authorList>
    </citation>
    <scope>NUCLEOTIDE SEQUENCE [LARGE SCALE GENOMIC DNA]</scope>
    <source>
        <strain evidence="3">Z-7934</strain>
    </source>
</reference>
<feature type="transmembrane region" description="Helical" evidence="1">
    <location>
        <begin position="118"/>
        <end position="136"/>
    </location>
</feature>
<dbReference type="PANTHER" id="PTHR37308">
    <property type="entry name" value="INTEGRAL MEMBRANE PROTEIN"/>
    <property type="match status" value="1"/>
</dbReference>
<feature type="transmembrane region" description="Helical" evidence="1">
    <location>
        <begin position="241"/>
        <end position="258"/>
    </location>
</feature>
<dbReference type="OrthoDB" id="9793746at2"/>
<keyword evidence="1" id="KW-1133">Transmembrane helix</keyword>
<keyword evidence="1" id="KW-0812">Transmembrane</keyword>
<evidence type="ECO:0000256" key="1">
    <source>
        <dbReference type="SAM" id="Phobius"/>
    </source>
</evidence>
<protein>
    <submittedName>
        <fullName evidence="2">Putative membrane protein</fullName>
    </submittedName>
</protein>
<feature type="transmembrane region" description="Helical" evidence="1">
    <location>
        <begin position="187"/>
        <end position="207"/>
    </location>
</feature>
<dbReference type="Pfam" id="PF04018">
    <property type="entry name" value="VCA0040-like"/>
    <property type="match status" value="1"/>
</dbReference>
<evidence type="ECO:0000313" key="2">
    <source>
        <dbReference type="EMBL" id="SFH66575.1"/>
    </source>
</evidence>
<accession>A0A1I3BWB9</accession>
<proteinExistence type="predicted"/>
<dbReference type="EMBL" id="FOQA01000002">
    <property type="protein sequence ID" value="SFH66575.1"/>
    <property type="molecule type" value="Genomic_DNA"/>
</dbReference>
<gene>
    <name evidence="2" type="ORF">SAMN05192551_10270</name>
</gene>
<dbReference type="STRING" id="69895.SAMN05192551_10270"/>
<organism evidence="2 3">
    <name type="scientific">Tindallia magadiensis</name>
    <dbReference type="NCBI Taxonomy" id="69895"/>
    <lineage>
        <taxon>Bacteria</taxon>
        <taxon>Bacillati</taxon>
        <taxon>Bacillota</taxon>
        <taxon>Clostridia</taxon>
        <taxon>Peptostreptococcales</taxon>
        <taxon>Tindalliaceae</taxon>
        <taxon>Tindallia</taxon>
    </lineage>
</organism>
<sequence>MKSRMEQGMAFSRNQSLLFIKGLILGMGIIVPGISGGTILIAFGIYEKILEDIWKRHFKPYFVMLTGTIAGVFLGSFLFTYLFAFHASPTKAFVLGCLWMSIPFILKRSNGCTKKNMFLLSMGVLLAYGLTRMPTLVDGDHLSLGETFFGGVIASGTMMIPGISGSSVLIVLGMYESMLKIVNEINVPYLMIFLLGALIGAVLLAKLLKTVFEKHQSEILFFFSGLIIGSSTMLFPEKINFSSATLFLIGVGIVYRWGNYKYRQNSPLMARTIKGIKRTFKQDAEDE</sequence>
<feature type="transmembrane region" description="Helical" evidence="1">
    <location>
        <begin position="20"/>
        <end position="46"/>
    </location>
</feature>
<keyword evidence="1" id="KW-0472">Membrane</keyword>
<feature type="transmembrane region" description="Helical" evidence="1">
    <location>
        <begin position="148"/>
        <end position="175"/>
    </location>
</feature>
<dbReference type="PANTHER" id="PTHR37308:SF1">
    <property type="entry name" value="POLYPRENYL-PHOSPHATE TRANSPORTER"/>
    <property type="match status" value="1"/>
</dbReference>